<dbReference type="Pfam" id="PF02626">
    <property type="entry name" value="CT_A_B"/>
    <property type="match status" value="1"/>
</dbReference>
<dbReference type="Gene3D" id="2.40.100.10">
    <property type="entry name" value="Cyclophilin-like"/>
    <property type="match status" value="1"/>
</dbReference>
<dbReference type="GO" id="GO:0005524">
    <property type="term" value="F:ATP binding"/>
    <property type="evidence" value="ECO:0007669"/>
    <property type="project" value="UniProtKB-KW"/>
</dbReference>
<comment type="caution">
    <text evidence="5">The sequence shown here is derived from an EMBL/GenBank/DDBJ whole genome shotgun (WGS) entry which is preliminary data.</text>
</comment>
<evidence type="ECO:0000256" key="3">
    <source>
        <dbReference type="ARBA" id="ARBA00022840"/>
    </source>
</evidence>
<dbReference type="NCBIfam" id="TIGR00724">
    <property type="entry name" value="urea_amlyse_rel"/>
    <property type="match status" value="1"/>
</dbReference>
<sequence>MIEVLNPGLQTTIQAGPRLGYRHQGVPWSGAADPLSLALANRLCGNIWDAPALEITFSPFACRFHKRQVIGVTGAPASLVLGGRSAEQHRTLTAEAGEILEINPTRIGSRIMLAASGGFHADQLFGSASTYLPASFGGLQGRALRKNDQLTVNELLRNVEHTSTPKELLPTLSNSHILRVTTAPEWESLTPLSHRRFVEMPFFADRQIDRMGIRLSKNPLQLEEECTQIESAAVAPGTIQCPVGGVPIMLGPDAQVTGGYPRIASVITADLWRMGQVRPGDRVRFMLVTDNEANKARRTLAAITTNWCGSEWLSAAARER</sequence>
<protein>
    <submittedName>
        <fullName evidence="5">Biotin-dependent carboxyltransferase family protein</fullName>
    </submittedName>
</protein>
<dbReference type="SMART" id="SM00797">
    <property type="entry name" value="AHS2"/>
    <property type="match status" value="1"/>
</dbReference>
<dbReference type="AlphaFoldDB" id="A0A9X2LAV6"/>
<feature type="domain" description="Carboxyltransferase" evidence="4">
    <location>
        <begin position="23"/>
        <end position="303"/>
    </location>
</feature>
<organism evidence="5 6">
    <name type="scientific">Parvularcula maris</name>
    <dbReference type="NCBI Taxonomy" id="2965077"/>
    <lineage>
        <taxon>Bacteria</taxon>
        <taxon>Pseudomonadati</taxon>
        <taxon>Pseudomonadota</taxon>
        <taxon>Alphaproteobacteria</taxon>
        <taxon>Parvularculales</taxon>
        <taxon>Parvularculaceae</taxon>
        <taxon>Parvularcula</taxon>
    </lineage>
</organism>
<keyword evidence="1" id="KW-0547">Nucleotide-binding</keyword>
<dbReference type="InterPro" id="IPR003778">
    <property type="entry name" value="CT_A_B"/>
</dbReference>
<name>A0A9X2LAV6_9PROT</name>
<dbReference type="RefSeq" id="WP_256620249.1">
    <property type="nucleotide sequence ID" value="NZ_JANIBC010000016.1"/>
</dbReference>
<evidence type="ECO:0000313" key="6">
    <source>
        <dbReference type="Proteomes" id="UP001142610"/>
    </source>
</evidence>
<dbReference type="InterPro" id="IPR029000">
    <property type="entry name" value="Cyclophilin-like_dom_sf"/>
</dbReference>
<proteinExistence type="predicted"/>
<evidence type="ECO:0000259" key="4">
    <source>
        <dbReference type="SMART" id="SM00797"/>
    </source>
</evidence>
<dbReference type="PANTHER" id="PTHR43309">
    <property type="entry name" value="5-OXOPROLINASE SUBUNIT C"/>
    <property type="match status" value="1"/>
</dbReference>
<keyword evidence="2" id="KW-0378">Hydrolase</keyword>
<dbReference type="PANTHER" id="PTHR43309:SF3">
    <property type="entry name" value="5-OXOPROLINASE SUBUNIT C"/>
    <property type="match status" value="1"/>
</dbReference>
<dbReference type="SUPFAM" id="SSF50891">
    <property type="entry name" value="Cyclophilin-like"/>
    <property type="match status" value="1"/>
</dbReference>
<evidence type="ECO:0000256" key="1">
    <source>
        <dbReference type="ARBA" id="ARBA00022741"/>
    </source>
</evidence>
<dbReference type="GO" id="GO:0016787">
    <property type="term" value="F:hydrolase activity"/>
    <property type="evidence" value="ECO:0007669"/>
    <property type="project" value="UniProtKB-KW"/>
</dbReference>
<dbReference type="InterPro" id="IPR052708">
    <property type="entry name" value="PxpC"/>
</dbReference>
<gene>
    <name evidence="5" type="ORF">NOG11_13210</name>
</gene>
<dbReference type="EMBL" id="JANIBC010000016">
    <property type="protein sequence ID" value="MCQ8186340.1"/>
    <property type="molecule type" value="Genomic_DNA"/>
</dbReference>
<keyword evidence="3" id="KW-0067">ATP-binding</keyword>
<reference evidence="5" key="1">
    <citation type="submission" date="2022-07" db="EMBL/GenBank/DDBJ databases">
        <title>Parvularcula maris sp. nov., an algicidal bacterium isolated from seawater.</title>
        <authorList>
            <person name="Li F."/>
        </authorList>
    </citation>
    <scope>NUCLEOTIDE SEQUENCE</scope>
    <source>
        <strain evidence="5">BGMRC 0090</strain>
    </source>
</reference>
<evidence type="ECO:0000256" key="2">
    <source>
        <dbReference type="ARBA" id="ARBA00022801"/>
    </source>
</evidence>
<keyword evidence="6" id="KW-1185">Reference proteome</keyword>
<dbReference type="Proteomes" id="UP001142610">
    <property type="component" value="Unassembled WGS sequence"/>
</dbReference>
<accession>A0A9X2LAV6</accession>
<evidence type="ECO:0000313" key="5">
    <source>
        <dbReference type="EMBL" id="MCQ8186340.1"/>
    </source>
</evidence>